<dbReference type="AlphaFoldDB" id="A0A7W7NYH8"/>
<organism evidence="1 2">
    <name type="scientific">Pseudomonas nitroreducens</name>
    <dbReference type="NCBI Taxonomy" id="46680"/>
    <lineage>
        <taxon>Bacteria</taxon>
        <taxon>Pseudomonadati</taxon>
        <taxon>Pseudomonadota</taxon>
        <taxon>Gammaproteobacteria</taxon>
        <taxon>Pseudomonadales</taxon>
        <taxon>Pseudomonadaceae</taxon>
        <taxon>Pseudomonas</taxon>
    </lineage>
</organism>
<sequence>MTHPTRHLTAAGMMQSVLGNFVDQVRPVLDQVPASIMKFTRIKGDVGTSWEGVSLLAEPFDEADGWVGCLDVVKHRDTHWKGERTLILSLMGDHLLHVQEKSRVVEIPVRAGDLFLFDQNLEHWLTTRDSTLPSQEGFLGLYWMIPKAHLQARVQTLIHELAEL</sequence>
<name>A0A7W7NYH8_PSENT</name>
<gene>
    <name evidence="1" type="ORF">HNP46_000282</name>
</gene>
<accession>A0A7W7NYH8</accession>
<dbReference type="EMBL" id="JACHLI010000001">
    <property type="protein sequence ID" value="MBB4861471.1"/>
    <property type="molecule type" value="Genomic_DNA"/>
</dbReference>
<evidence type="ECO:0000313" key="2">
    <source>
        <dbReference type="Proteomes" id="UP000566995"/>
    </source>
</evidence>
<dbReference type="RefSeq" id="WP_184585734.1">
    <property type="nucleotide sequence ID" value="NZ_JACHLI010000001.1"/>
</dbReference>
<dbReference type="Proteomes" id="UP000566995">
    <property type="component" value="Unassembled WGS sequence"/>
</dbReference>
<proteinExistence type="predicted"/>
<protein>
    <submittedName>
        <fullName evidence="1">Uncharacterized protein</fullName>
    </submittedName>
</protein>
<evidence type="ECO:0000313" key="1">
    <source>
        <dbReference type="EMBL" id="MBB4861471.1"/>
    </source>
</evidence>
<reference evidence="1 2" key="1">
    <citation type="submission" date="2020-08" db="EMBL/GenBank/DDBJ databases">
        <title>Functional genomics of gut bacteria from endangered species of beetles.</title>
        <authorList>
            <person name="Carlos-Shanley C."/>
        </authorList>
    </citation>
    <scope>NUCLEOTIDE SEQUENCE [LARGE SCALE GENOMIC DNA]</scope>
    <source>
        <strain evidence="1 2">S00179</strain>
    </source>
</reference>
<comment type="caution">
    <text evidence="1">The sequence shown here is derived from an EMBL/GenBank/DDBJ whole genome shotgun (WGS) entry which is preliminary data.</text>
</comment>